<proteinExistence type="predicted"/>
<reference evidence="1" key="1">
    <citation type="journal article" date="2015" name="Nature">
        <title>Complex archaea that bridge the gap between prokaryotes and eukaryotes.</title>
        <authorList>
            <person name="Spang A."/>
            <person name="Saw J.H."/>
            <person name="Jorgensen S.L."/>
            <person name="Zaremba-Niedzwiedzka K."/>
            <person name="Martijn J."/>
            <person name="Lind A.E."/>
            <person name="van Eijk R."/>
            <person name="Schleper C."/>
            <person name="Guy L."/>
            <person name="Ettema T.J."/>
        </authorList>
    </citation>
    <scope>NUCLEOTIDE SEQUENCE</scope>
</reference>
<dbReference type="AlphaFoldDB" id="A0A0F9RDH3"/>
<name>A0A0F9RDH3_9ZZZZ</name>
<gene>
    <name evidence="1" type="ORF">LCGC14_0907340</name>
</gene>
<feature type="non-terminal residue" evidence="1">
    <location>
        <position position="233"/>
    </location>
</feature>
<protein>
    <submittedName>
        <fullName evidence="1">Uncharacterized protein</fullName>
    </submittedName>
</protein>
<sequence length="233" mass="23515">MAAGKYLPEASPGPAEDVAVTIKNLLEGLGGGSQLSHDQLDDVSTSDHHTKYADSDAITAIEGEATLDLTGDLSTPGSLISTGGGQTGKFLTGQAGNTVFAFSGGNFDIRAGTGGSSSQNVMRVTSAGDIDIGTLNTHTIPGGTDTFAMLAATQELDNKTLDSSVLKGTFTASGTVVLPAFTLGGTMDANSQALINVLDIELGTASALGAFWAALTAANAGIAWDIRSRDTSD</sequence>
<dbReference type="EMBL" id="LAZR01002995">
    <property type="protein sequence ID" value="KKN23191.1"/>
    <property type="molecule type" value="Genomic_DNA"/>
</dbReference>
<evidence type="ECO:0000313" key="1">
    <source>
        <dbReference type="EMBL" id="KKN23191.1"/>
    </source>
</evidence>
<accession>A0A0F9RDH3</accession>
<comment type="caution">
    <text evidence="1">The sequence shown here is derived from an EMBL/GenBank/DDBJ whole genome shotgun (WGS) entry which is preliminary data.</text>
</comment>
<organism evidence="1">
    <name type="scientific">marine sediment metagenome</name>
    <dbReference type="NCBI Taxonomy" id="412755"/>
    <lineage>
        <taxon>unclassified sequences</taxon>
        <taxon>metagenomes</taxon>
        <taxon>ecological metagenomes</taxon>
    </lineage>
</organism>